<reference evidence="1" key="1">
    <citation type="submission" date="2023-04" db="EMBL/GenBank/DDBJ databases">
        <title>Chromosome-level genome of Chaenocephalus aceratus.</title>
        <authorList>
            <person name="Park H."/>
        </authorList>
    </citation>
    <scope>NUCLEOTIDE SEQUENCE</scope>
    <source>
        <strain evidence="1">DE</strain>
        <tissue evidence="1">Muscle</tissue>
    </source>
</reference>
<evidence type="ECO:0000313" key="1">
    <source>
        <dbReference type="EMBL" id="KAK1875552.1"/>
    </source>
</evidence>
<evidence type="ECO:0000313" key="2">
    <source>
        <dbReference type="Proteomes" id="UP001228049"/>
    </source>
</evidence>
<gene>
    <name evidence="1" type="ORF">KUDE01_015297</name>
</gene>
<sequence length="351" mass="38637">MGDVGMFSREWTKGDSVWSVGGVHSTGVGILFCFKEIRVEDVFVIDQGRAIGADITWGTRKLRVIVVYGPQSPAERTNLFTSVEPFLVTNRQVFKPEHGSVRAKKARQVVTGIRDSQGILVTEDGQMVRVATDHFRDSFKEKEVGRGDDFLELLERKVPGDIDSVTACNSPVLQLQTAVTNTVHIMSDYPPNFHTCSSDVSGSISTTIATQPRSRAGPGLTGVEEEGEPRSLKRCASLLTPEVAQQQLHYTDDSRIFPDETLWISTPRAIVIQPPGSAQPVDLKPTNSILPVNTLCDGPAGGKGVAWDVEDPSQGHREGLDWDNYVGVCSRGRPPQLLWFLFKAYKSFAFY</sequence>
<accession>A0AAD9B291</accession>
<proteinExistence type="predicted"/>
<name>A0AAD9B291_DISEL</name>
<dbReference type="AlphaFoldDB" id="A0AAD9B291"/>
<dbReference type="EMBL" id="JASDAP010000111">
    <property type="protein sequence ID" value="KAK1875552.1"/>
    <property type="molecule type" value="Genomic_DNA"/>
</dbReference>
<keyword evidence="2" id="KW-1185">Reference proteome</keyword>
<comment type="caution">
    <text evidence="1">The sequence shown here is derived from an EMBL/GenBank/DDBJ whole genome shotgun (WGS) entry which is preliminary data.</text>
</comment>
<organism evidence="1 2">
    <name type="scientific">Dissostichus eleginoides</name>
    <name type="common">Patagonian toothfish</name>
    <name type="synonym">Dissostichus amissus</name>
    <dbReference type="NCBI Taxonomy" id="100907"/>
    <lineage>
        <taxon>Eukaryota</taxon>
        <taxon>Metazoa</taxon>
        <taxon>Chordata</taxon>
        <taxon>Craniata</taxon>
        <taxon>Vertebrata</taxon>
        <taxon>Euteleostomi</taxon>
        <taxon>Actinopterygii</taxon>
        <taxon>Neopterygii</taxon>
        <taxon>Teleostei</taxon>
        <taxon>Neoteleostei</taxon>
        <taxon>Acanthomorphata</taxon>
        <taxon>Eupercaria</taxon>
        <taxon>Perciformes</taxon>
        <taxon>Notothenioidei</taxon>
        <taxon>Nototheniidae</taxon>
        <taxon>Dissostichus</taxon>
    </lineage>
</organism>
<protein>
    <submittedName>
        <fullName evidence="1">Acidic mammalian chitinase</fullName>
    </submittedName>
</protein>
<dbReference type="Proteomes" id="UP001228049">
    <property type="component" value="Unassembled WGS sequence"/>
</dbReference>